<dbReference type="SUPFAM" id="SSF46689">
    <property type="entry name" value="Homeodomain-like"/>
    <property type="match status" value="1"/>
</dbReference>
<dbReference type="PANTHER" id="PTHR43479">
    <property type="entry name" value="ACREF/ENVCD OPERON REPRESSOR-RELATED"/>
    <property type="match status" value="1"/>
</dbReference>
<dbReference type="RefSeq" id="WP_154525106.1">
    <property type="nucleotide sequence ID" value="NZ_VULZ01000006.1"/>
</dbReference>
<evidence type="ECO:0000256" key="1">
    <source>
        <dbReference type="ARBA" id="ARBA00023125"/>
    </source>
</evidence>
<dbReference type="PROSITE" id="PS50977">
    <property type="entry name" value="HTH_TETR_2"/>
    <property type="match status" value="1"/>
</dbReference>
<proteinExistence type="predicted"/>
<sequence>MIQTDRRVRKTKKAIQEAYFKLLEKKRTEKITVAEITREADIDRKTFYLHYTSVQDLIREFTEAKTKDILKRLTLRSFFSLRFDRQIFTREAVSLVSENLDFLKMVTCSPDLDFFWNTAQDTAVDVLTEIYARHSSLPVSDLRIQVRFFVGGAGAAYRDWMQGKIPCSLEELSNSVSKIAFTGVQHILQNPQPDLPC</sequence>
<comment type="caution">
    <text evidence="4">The sequence shown here is derived from an EMBL/GenBank/DDBJ whole genome shotgun (WGS) entry which is preliminary data.</text>
</comment>
<protein>
    <submittedName>
        <fullName evidence="4">TetR/AcrR family transcriptional regulator</fullName>
    </submittedName>
</protein>
<evidence type="ECO:0000313" key="5">
    <source>
        <dbReference type="Proteomes" id="UP000481852"/>
    </source>
</evidence>
<reference evidence="4 5" key="1">
    <citation type="submission" date="2019-08" db="EMBL/GenBank/DDBJ databases">
        <title>In-depth cultivation of the pig gut microbiome towards novel bacterial diversity and tailored functional studies.</title>
        <authorList>
            <person name="Wylensek D."/>
            <person name="Hitch T.C.A."/>
            <person name="Clavel T."/>
        </authorList>
    </citation>
    <scope>NUCLEOTIDE SEQUENCE [LARGE SCALE GENOMIC DNA]</scope>
    <source>
        <strain evidence="4 5">Oil+RF-744-WCA-WT-11</strain>
    </source>
</reference>
<evidence type="ECO:0000256" key="2">
    <source>
        <dbReference type="PROSITE-ProRule" id="PRU00335"/>
    </source>
</evidence>
<keyword evidence="5" id="KW-1185">Reference proteome</keyword>
<dbReference type="InterPro" id="IPR050624">
    <property type="entry name" value="HTH-type_Tx_Regulator"/>
</dbReference>
<dbReference type="EMBL" id="VULZ01000006">
    <property type="protein sequence ID" value="MSS14858.1"/>
    <property type="molecule type" value="Genomic_DNA"/>
</dbReference>
<dbReference type="InterPro" id="IPR001647">
    <property type="entry name" value="HTH_TetR"/>
</dbReference>
<dbReference type="InterPro" id="IPR009057">
    <property type="entry name" value="Homeodomain-like_sf"/>
</dbReference>
<dbReference type="PANTHER" id="PTHR43479:SF7">
    <property type="entry name" value="TETR-FAMILY TRANSCRIPTIONAL REGULATOR"/>
    <property type="match status" value="1"/>
</dbReference>
<keyword evidence="1 2" id="KW-0238">DNA-binding</keyword>
<evidence type="ECO:0000259" key="3">
    <source>
        <dbReference type="PROSITE" id="PS50977"/>
    </source>
</evidence>
<name>A0A6L5X620_9FIRM</name>
<feature type="DNA-binding region" description="H-T-H motif" evidence="2">
    <location>
        <begin position="32"/>
        <end position="51"/>
    </location>
</feature>
<organism evidence="4 5">
    <name type="scientific">Porcincola intestinalis</name>
    <dbReference type="NCBI Taxonomy" id="2606632"/>
    <lineage>
        <taxon>Bacteria</taxon>
        <taxon>Bacillati</taxon>
        <taxon>Bacillota</taxon>
        <taxon>Clostridia</taxon>
        <taxon>Lachnospirales</taxon>
        <taxon>Lachnospiraceae</taxon>
        <taxon>Porcincola</taxon>
    </lineage>
</organism>
<gene>
    <name evidence="4" type="ORF">FYJ35_07330</name>
</gene>
<evidence type="ECO:0000313" key="4">
    <source>
        <dbReference type="EMBL" id="MSS14858.1"/>
    </source>
</evidence>
<dbReference type="AlphaFoldDB" id="A0A6L5X620"/>
<dbReference type="Proteomes" id="UP000481852">
    <property type="component" value="Unassembled WGS sequence"/>
</dbReference>
<dbReference type="Gene3D" id="1.10.357.10">
    <property type="entry name" value="Tetracycline Repressor, domain 2"/>
    <property type="match status" value="1"/>
</dbReference>
<dbReference type="GO" id="GO:0003677">
    <property type="term" value="F:DNA binding"/>
    <property type="evidence" value="ECO:0007669"/>
    <property type="project" value="UniProtKB-UniRule"/>
</dbReference>
<accession>A0A6L5X620</accession>
<feature type="domain" description="HTH tetR-type" evidence="3">
    <location>
        <begin position="9"/>
        <end position="69"/>
    </location>
</feature>